<feature type="region of interest" description="Disordered" evidence="2">
    <location>
        <begin position="1"/>
        <end position="24"/>
    </location>
</feature>
<comment type="similarity">
    <text evidence="1">Belongs to the AHA1 family.</text>
</comment>
<reference evidence="4" key="1">
    <citation type="submission" date="2024-07" db="EMBL/GenBank/DDBJ databases">
        <authorList>
            <person name="fu j."/>
        </authorList>
    </citation>
    <scope>NUCLEOTIDE SEQUENCE</scope>
    <source>
        <strain evidence="4">P10A9</strain>
    </source>
</reference>
<name>A0AB39L6X8_9MICC</name>
<dbReference type="InterPro" id="IPR023393">
    <property type="entry name" value="START-like_dom_sf"/>
</dbReference>
<evidence type="ECO:0000259" key="3">
    <source>
        <dbReference type="Pfam" id="PF08327"/>
    </source>
</evidence>
<accession>A0AB39L6X8</accession>
<dbReference type="KEGG" id="spue:AB5L97_03840"/>
<dbReference type="SUPFAM" id="SSF55961">
    <property type="entry name" value="Bet v1-like"/>
    <property type="match status" value="1"/>
</dbReference>
<protein>
    <submittedName>
        <fullName evidence="4">SRPBCC domain-containing protein</fullName>
    </submittedName>
</protein>
<organism evidence="4">
    <name type="scientific">Sinomonas puerhi</name>
    <dbReference type="NCBI Taxonomy" id="3238584"/>
    <lineage>
        <taxon>Bacteria</taxon>
        <taxon>Bacillati</taxon>
        <taxon>Actinomycetota</taxon>
        <taxon>Actinomycetes</taxon>
        <taxon>Micrococcales</taxon>
        <taxon>Micrococcaceae</taxon>
        <taxon>Sinomonas</taxon>
    </lineage>
</organism>
<evidence type="ECO:0000256" key="1">
    <source>
        <dbReference type="ARBA" id="ARBA00006817"/>
    </source>
</evidence>
<gene>
    <name evidence="4" type="ORF">AB5L97_03840</name>
</gene>
<sequence length="167" mass="18329">MDPLFSHASQTDGDKPAQGDAPPSRVYRLALPVPRDIVYNAFVGDLHLWWPAAYTGFGAGTHAFLEEGIVGEEGPDGTLQVWGEVAREDPGELLELVWKLAWRPDAPTRLEIVFEDCDGGTVVTLTHDGWAAGSEGRKQFEKYADWPEILGRFAAFFGEPAESVETV</sequence>
<dbReference type="RefSeq" id="WP_369046521.1">
    <property type="nucleotide sequence ID" value="NZ_CP163302.1"/>
</dbReference>
<dbReference type="InterPro" id="IPR013538">
    <property type="entry name" value="ASHA1/2-like_C"/>
</dbReference>
<dbReference type="Pfam" id="PF08327">
    <property type="entry name" value="AHSA1"/>
    <property type="match status" value="1"/>
</dbReference>
<evidence type="ECO:0000313" key="4">
    <source>
        <dbReference type="EMBL" id="XDP46158.1"/>
    </source>
</evidence>
<proteinExistence type="inferred from homology"/>
<dbReference type="Gene3D" id="3.30.530.20">
    <property type="match status" value="1"/>
</dbReference>
<dbReference type="EMBL" id="CP163302">
    <property type="protein sequence ID" value="XDP46158.1"/>
    <property type="molecule type" value="Genomic_DNA"/>
</dbReference>
<feature type="domain" description="Activator of Hsp90 ATPase homologue 1/2-like C-terminal" evidence="3">
    <location>
        <begin position="33"/>
        <end position="157"/>
    </location>
</feature>
<dbReference type="AlphaFoldDB" id="A0AB39L6X8"/>
<evidence type="ECO:0000256" key="2">
    <source>
        <dbReference type="SAM" id="MobiDB-lite"/>
    </source>
</evidence>